<dbReference type="AlphaFoldDB" id="A0A6I0DQ62"/>
<name>A0A6I0DQ62_BRUAN</name>
<evidence type="ECO:0000313" key="2">
    <source>
        <dbReference type="Proteomes" id="UP000441102"/>
    </source>
</evidence>
<reference evidence="1 2" key="1">
    <citation type="submission" date="2019-09" db="EMBL/GenBank/DDBJ databases">
        <title>Taxonomic organization of the family Brucellaceae based on a phylogenomic approach.</title>
        <authorList>
            <person name="Leclercq S."/>
            <person name="Cloeckaert A."/>
            <person name="Zygmunt M.S."/>
        </authorList>
    </citation>
    <scope>NUCLEOTIDE SEQUENCE [LARGE SCALE GENOMIC DNA]</scope>
    <source>
        <strain evidence="1 2">CCUG 34461</strain>
    </source>
</reference>
<accession>A0A6I0DQ62</accession>
<proteinExistence type="predicted"/>
<evidence type="ECO:0000313" key="1">
    <source>
        <dbReference type="EMBL" id="KAB2801659.1"/>
    </source>
</evidence>
<comment type="caution">
    <text evidence="1">The sequence shown here is derived from an EMBL/GenBank/DDBJ whole genome shotgun (WGS) entry which is preliminary data.</text>
</comment>
<sequence>MTLPFIQSLDHKAAVSRPSFPVRNADPRGPESTPHLRAIEMAKTMQDIAASSGAATFKDLIRAGFTSAEIIEFGTQAQHLAAEWKSESRKPVHDNIADMVMKVRQPVPNRPPMTVDLTTSTQFFEAWGRYCASRAALMLDPWAPQRERCICVLQEFLNLLPLLPAERARLTLAAEQTLPKIPVRNGRALS</sequence>
<gene>
    <name evidence="1" type="ORF">F9L06_08260</name>
</gene>
<dbReference type="Proteomes" id="UP000441102">
    <property type="component" value="Unassembled WGS sequence"/>
</dbReference>
<dbReference type="EMBL" id="WBWX01000002">
    <property type="protein sequence ID" value="KAB2801659.1"/>
    <property type="molecule type" value="Genomic_DNA"/>
</dbReference>
<protein>
    <submittedName>
        <fullName evidence="1">Uncharacterized protein</fullName>
    </submittedName>
</protein>
<organism evidence="1 2">
    <name type="scientific">Brucella anthropi</name>
    <name type="common">Ochrobactrum anthropi</name>
    <dbReference type="NCBI Taxonomy" id="529"/>
    <lineage>
        <taxon>Bacteria</taxon>
        <taxon>Pseudomonadati</taxon>
        <taxon>Pseudomonadota</taxon>
        <taxon>Alphaproteobacteria</taxon>
        <taxon>Hyphomicrobiales</taxon>
        <taxon>Brucellaceae</taxon>
        <taxon>Brucella/Ochrobactrum group</taxon>
        <taxon>Brucella</taxon>
    </lineage>
</organism>
<dbReference type="RefSeq" id="WP_151575179.1">
    <property type="nucleotide sequence ID" value="NZ_WBWT01000003.1"/>
</dbReference>